<reference evidence="2 3" key="1">
    <citation type="submission" date="2024-07" db="EMBL/GenBank/DDBJ databases">
        <authorList>
            <person name="Akdeniz Z."/>
        </authorList>
    </citation>
    <scope>NUCLEOTIDE SEQUENCE [LARGE SCALE GENOMIC DNA]</scope>
</reference>
<organism evidence="2 3">
    <name type="scientific">Hexamita inflata</name>
    <dbReference type="NCBI Taxonomy" id="28002"/>
    <lineage>
        <taxon>Eukaryota</taxon>
        <taxon>Metamonada</taxon>
        <taxon>Diplomonadida</taxon>
        <taxon>Hexamitidae</taxon>
        <taxon>Hexamitinae</taxon>
        <taxon>Hexamita</taxon>
    </lineage>
</organism>
<dbReference type="InterPro" id="IPR027417">
    <property type="entry name" value="P-loop_NTPase"/>
</dbReference>
<proteinExistence type="predicted"/>
<dbReference type="EMBL" id="CAXDID020000264">
    <property type="protein sequence ID" value="CAL6066804.1"/>
    <property type="molecule type" value="Genomic_DNA"/>
</dbReference>
<dbReference type="InterPro" id="IPR041677">
    <property type="entry name" value="DNA2/NAM7_AAA_11"/>
</dbReference>
<evidence type="ECO:0000313" key="3">
    <source>
        <dbReference type="Proteomes" id="UP001642409"/>
    </source>
</evidence>
<feature type="domain" description="DNA2/NAM7 helicase helicase" evidence="1">
    <location>
        <begin position="85"/>
        <end position="145"/>
    </location>
</feature>
<dbReference type="Proteomes" id="UP001642409">
    <property type="component" value="Unassembled WGS sequence"/>
</dbReference>
<gene>
    <name evidence="2" type="ORF">HINF_LOCUS52715</name>
</gene>
<protein>
    <submittedName>
        <fullName evidence="2">Nonsense-mediated_mRNA decay protein</fullName>
    </submittedName>
</protein>
<sequence length="150" mass="17755">MDREIHMQCLKQLQPVLDELTQNLKDYKLECPDDRFYEQFYDVDTGFGKNDFDIFKRYFTQPPKINFISSFPSRQSKNKAFDLYRITYSEIFQESQIIVSTCANSGDRRFQNKKGYTQFDLCLLDESSQCIEPEQLIPIVHGSKKTGFSW</sequence>
<accession>A0ABP1KSC9</accession>
<name>A0ABP1KSC9_9EUKA</name>
<dbReference type="Gene3D" id="3.40.50.300">
    <property type="entry name" value="P-loop containing nucleotide triphosphate hydrolases"/>
    <property type="match status" value="1"/>
</dbReference>
<evidence type="ECO:0000259" key="1">
    <source>
        <dbReference type="Pfam" id="PF13086"/>
    </source>
</evidence>
<comment type="caution">
    <text evidence="2">The sequence shown here is derived from an EMBL/GenBank/DDBJ whole genome shotgun (WGS) entry which is preliminary data.</text>
</comment>
<dbReference type="Pfam" id="PF13086">
    <property type="entry name" value="AAA_11"/>
    <property type="match status" value="1"/>
</dbReference>
<keyword evidence="3" id="KW-1185">Reference proteome</keyword>
<evidence type="ECO:0000313" key="2">
    <source>
        <dbReference type="EMBL" id="CAL6066804.1"/>
    </source>
</evidence>